<gene>
    <name evidence="7" type="ORF">KC19_8G119300</name>
</gene>
<reference evidence="7" key="1">
    <citation type="submission" date="2020-06" db="EMBL/GenBank/DDBJ databases">
        <title>WGS assembly of Ceratodon purpureus strain R40.</title>
        <authorList>
            <person name="Carey S.B."/>
            <person name="Jenkins J."/>
            <person name="Shu S."/>
            <person name="Lovell J.T."/>
            <person name="Sreedasyam A."/>
            <person name="Maumus F."/>
            <person name="Tiley G.P."/>
            <person name="Fernandez-Pozo N."/>
            <person name="Barry K."/>
            <person name="Chen C."/>
            <person name="Wang M."/>
            <person name="Lipzen A."/>
            <person name="Daum C."/>
            <person name="Saski C.A."/>
            <person name="Payton A.C."/>
            <person name="Mcbreen J.C."/>
            <person name="Conrad R.E."/>
            <person name="Kollar L.M."/>
            <person name="Olsson S."/>
            <person name="Huttunen S."/>
            <person name="Landis J.B."/>
            <person name="Wickett N.J."/>
            <person name="Johnson M.G."/>
            <person name="Rensing S.A."/>
            <person name="Grimwood J."/>
            <person name="Schmutz J."/>
            <person name="Mcdaniel S.F."/>
        </authorList>
    </citation>
    <scope>NUCLEOTIDE SEQUENCE</scope>
    <source>
        <strain evidence="7">R40</strain>
    </source>
</reference>
<evidence type="ECO:0000256" key="5">
    <source>
        <dbReference type="SAM" id="Coils"/>
    </source>
</evidence>
<keyword evidence="3 4" id="KW-0808">Transferase</keyword>
<dbReference type="Pfam" id="PF01501">
    <property type="entry name" value="Glyco_transf_8"/>
    <property type="match status" value="1"/>
</dbReference>
<dbReference type="InterPro" id="IPR029993">
    <property type="entry name" value="GAUT"/>
</dbReference>
<dbReference type="Proteomes" id="UP000822688">
    <property type="component" value="Chromosome 8"/>
</dbReference>
<name>A0A8T0GXY4_CERPU</name>
<dbReference type="Pfam" id="PF25557">
    <property type="entry name" value="GAUT_1"/>
    <property type="match status" value="1"/>
</dbReference>
<evidence type="ECO:0000256" key="4">
    <source>
        <dbReference type="RuleBase" id="RU362027"/>
    </source>
</evidence>
<dbReference type="Gene3D" id="3.90.550.10">
    <property type="entry name" value="Spore Coat Polysaccharide Biosynthesis Protein SpsA, Chain A"/>
    <property type="match status" value="1"/>
</dbReference>
<dbReference type="EMBL" id="CM026429">
    <property type="protein sequence ID" value="KAG0564546.1"/>
    <property type="molecule type" value="Genomic_DNA"/>
</dbReference>
<keyword evidence="4" id="KW-0812">Transmembrane</keyword>
<feature type="region of interest" description="Disordered" evidence="6">
    <location>
        <begin position="111"/>
        <end position="169"/>
    </location>
</feature>
<dbReference type="AlphaFoldDB" id="A0A8T0GXY4"/>
<dbReference type="GO" id="GO:0071555">
    <property type="term" value="P:cell wall organization"/>
    <property type="evidence" value="ECO:0007669"/>
    <property type="project" value="UniProtKB-KW"/>
</dbReference>
<dbReference type="SUPFAM" id="SSF53448">
    <property type="entry name" value="Nucleotide-diphospho-sugar transferases"/>
    <property type="match status" value="1"/>
</dbReference>
<comment type="pathway">
    <text evidence="1 4">Glycan metabolism; pectin biosynthesis.</text>
</comment>
<dbReference type="PANTHER" id="PTHR32116">
    <property type="entry name" value="GALACTURONOSYLTRANSFERASE 4-RELATED"/>
    <property type="match status" value="1"/>
</dbReference>
<keyword evidence="3 4" id="KW-0328">Glycosyltransferase</keyword>
<evidence type="ECO:0000256" key="1">
    <source>
        <dbReference type="ARBA" id="ARBA00004877"/>
    </source>
</evidence>
<feature type="transmembrane region" description="Helical" evidence="4">
    <location>
        <begin position="21"/>
        <end position="43"/>
    </location>
</feature>
<accession>A0A8T0GXY4</accession>
<keyword evidence="4" id="KW-0961">Cell wall biogenesis/degradation</keyword>
<keyword evidence="4" id="KW-0333">Golgi apparatus</keyword>
<evidence type="ECO:0000256" key="3">
    <source>
        <dbReference type="ARBA" id="ARBA00022676"/>
    </source>
</evidence>
<proteinExistence type="inferred from homology"/>
<comment type="subcellular location">
    <subcellularLocation>
        <location evidence="4">Golgi apparatus membrane</location>
        <topology evidence="4">Single-pass type II membrane protein</topology>
    </subcellularLocation>
</comment>
<evidence type="ECO:0000313" key="8">
    <source>
        <dbReference type="Proteomes" id="UP000822688"/>
    </source>
</evidence>
<organism evidence="7 8">
    <name type="scientific">Ceratodon purpureus</name>
    <name type="common">Fire moss</name>
    <name type="synonym">Dicranum purpureum</name>
    <dbReference type="NCBI Taxonomy" id="3225"/>
    <lineage>
        <taxon>Eukaryota</taxon>
        <taxon>Viridiplantae</taxon>
        <taxon>Streptophyta</taxon>
        <taxon>Embryophyta</taxon>
        <taxon>Bryophyta</taxon>
        <taxon>Bryophytina</taxon>
        <taxon>Bryopsida</taxon>
        <taxon>Dicranidae</taxon>
        <taxon>Pseudoditrichales</taxon>
        <taxon>Ditrichaceae</taxon>
        <taxon>Ceratodon</taxon>
    </lineage>
</organism>
<dbReference type="PANTHER" id="PTHR32116:SF4">
    <property type="entry name" value="POLYGALACTURONATE 4-ALPHA-GALACTURONOSYLTRANSFERASE"/>
    <property type="match status" value="1"/>
</dbReference>
<feature type="compositionally biased region" description="Acidic residues" evidence="6">
    <location>
        <begin position="131"/>
        <end position="141"/>
    </location>
</feature>
<keyword evidence="4" id="KW-0472">Membrane</keyword>
<dbReference type="InterPro" id="IPR002495">
    <property type="entry name" value="Glyco_trans_8"/>
</dbReference>
<protein>
    <recommendedName>
        <fullName evidence="4">Hexosyltransferase</fullName>
        <ecNumber evidence="4">2.4.1.-</ecNumber>
    </recommendedName>
</protein>
<dbReference type="InterPro" id="IPR029044">
    <property type="entry name" value="Nucleotide-diphossugar_trans"/>
</dbReference>
<evidence type="ECO:0000256" key="6">
    <source>
        <dbReference type="SAM" id="MobiDB-lite"/>
    </source>
</evidence>
<comment type="similarity">
    <text evidence="2 4">Belongs to the glycosyltransferase 8 family.</text>
</comment>
<evidence type="ECO:0000313" key="7">
    <source>
        <dbReference type="EMBL" id="KAG0564546.1"/>
    </source>
</evidence>
<keyword evidence="5" id="KW-0175">Coiled coil</keyword>
<dbReference type="EC" id="2.4.1.-" evidence="4"/>
<feature type="coiled-coil region" evidence="5">
    <location>
        <begin position="182"/>
        <end position="220"/>
    </location>
</feature>
<sequence length="629" mass="71559">MAFRRGAPSSLPTRNNNSKNGGFRPSITVLLLISVCAPLLLIASRTTNLFPTGSGYDDVAHSAKIEEVRRRNALEAIDALFPKEVLDIVSANPEDNGPLNLNIVGRRDLSSSWVQEESTPRKSYQDSQVVSEEEADVEENEEKATPEGVPKAGEIGSENPERKELEVSDAGGNGIIQFVPNKDDEATKIARKQQRLARQRQRITELMEHDEEQVRKLEIEAIEKSKVVAYNITGKYSAWRRDPDYENPDALARLMRDQLIMARLYAYIAQSRDDFELVKDLKFRIKEHTLTLGDVTNDNELPPGADEKMKVMGELLLRARDKDYEKGIMVKKLRAMVQAAEDTARTLKKQGTFLSQLAAKTVPKGLHCFSMRLTVEYHGLPAENREFRNKDKLEDPDLYHYALFSDNILAAAVVVNSTIIHAKDPRKHVFHVVTDKLNYGAMRMWFLLNPPGAATIEVQNVDDFKWLNSSYCPVLKQLESATMKEYYFKADNANTLAAGTSNLKYRNPKYLSMLNHLRFYLPEVYPKLTKILFLDDDIVVQKDLTGLWDVDLKGNVNGAVETCGPSFHRFNTYLNFSNPHIARNFKPDACGWAYGMNIFDLKQWKKKDITGIYHRWQSLVRTILPFQDP</sequence>
<evidence type="ECO:0000256" key="2">
    <source>
        <dbReference type="ARBA" id="ARBA00006351"/>
    </source>
</evidence>
<comment type="caution">
    <text evidence="7">The sequence shown here is derived from an EMBL/GenBank/DDBJ whole genome shotgun (WGS) entry which is preliminary data.</text>
</comment>
<dbReference type="GO" id="GO:0000139">
    <property type="term" value="C:Golgi membrane"/>
    <property type="evidence" value="ECO:0007669"/>
    <property type="project" value="UniProtKB-SubCell"/>
</dbReference>
<dbReference type="GO" id="GO:0047262">
    <property type="term" value="F:polygalacturonate 4-alpha-galacturonosyltransferase activity"/>
    <property type="evidence" value="ECO:0007669"/>
    <property type="project" value="InterPro"/>
</dbReference>
<keyword evidence="8" id="KW-1185">Reference proteome</keyword>
<keyword evidence="4" id="KW-1133">Transmembrane helix</keyword>